<evidence type="ECO:0000313" key="1">
    <source>
        <dbReference type="EMBL" id="SEN56859.1"/>
    </source>
</evidence>
<name>A0A1H8HL53_9BACT</name>
<dbReference type="EMBL" id="FOBB01000011">
    <property type="protein sequence ID" value="SEN56859.1"/>
    <property type="molecule type" value="Genomic_DNA"/>
</dbReference>
<evidence type="ECO:0000313" key="2">
    <source>
        <dbReference type="Proteomes" id="UP000198984"/>
    </source>
</evidence>
<keyword evidence="2" id="KW-1185">Reference proteome</keyword>
<dbReference type="RefSeq" id="WP_089920168.1">
    <property type="nucleotide sequence ID" value="NZ_FOBB01000011.1"/>
</dbReference>
<proteinExistence type="predicted"/>
<protein>
    <submittedName>
        <fullName evidence="1">Uncharacterized protein</fullName>
    </submittedName>
</protein>
<dbReference type="AlphaFoldDB" id="A0A1H8HL53"/>
<dbReference type="PROSITE" id="PS51257">
    <property type="entry name" value="PROKAR_LIPOPROTEIN"/>
    <property type="match status" value="1"/>
</dbReference>
<gene>
    <name evidence="1" type="ORF">SAMN04488505_11195</name>
</gene>
<dbReference type="Proteomes" id="UP000198984">
    <property type="component" value="Unassembled WGS sequence"/>
</dbReference>
<accession>A0A1H8HL53</accession>
<organism evidence="1 2">
    <name type="scientific">Chitinophaga rupis</name>
    <dbReference type="NCBI Taxonomy" id="573321"/>
    <lineage>
        <taxon>Bacteria</taxon>
        <taxon>Pseudomonadati</taxon>
        <taxon>Bacteroidota</taxon>
        <taxon>Chitinophagia</taxon>
        <taxon>Chitinophagales</taxon>
        <taxon>Chitinophagaceae</taxon>
        <taxon>Chitinophaga</taxon>
    </lineage>
</organism>
<reference evidence="1 2" key="1">
    <citation type="submission" date="2016-10" db="EMBL/GenBank/DDBJ databases">
        <authorList>
            <person name="de Groot N.N."/>
        </authorList>
    </citation>
    <scope>NUCLEOTIDE SEQUENCE [LARGE SCALE GENOMIC DNA]</scope>
    <source>
        <strain evidence="1 2">DSM 21039</strain>
    </source>
</reference>
<sequence>MPVIKKNVYLLSLFVLCSCVNNKRQEDAYKVPDVPVLTALPDKYVPVNTIDTAENIDLLPEKKELLIIKATYIPQDSIKLYGLDTMQFHHPSYYTDIEKGYGWQFSNGIRPHYTRDDKGGEREVYSEMAPYATVTRYATRKSDGIGERKGTFDFRIYGVVIGTRRKNDQELYVKAYPLLKKVRIADYWSATMEKDSVPIPNYEDKIDSTHAVYMKLSID</sequence>